<evidence type="ECO:0000256" key="1">
    <source>
        <dbReference type="SAM" id="MobiDB-lite"/>
    </source>
</evidence>
<reference evidence="3" key="1">
    <citation type="submission" date="2018-01" db="EMBL/GenBank/DDBJ databases">
        <title>An insight into the sialome of Amazonian anophelines.</title>
        <authorList>
            <person name="Ribeiro J.M."/>
            <person name="Scarpassa V."/>
            <person name="Calvo E."/>
        </authorList>
    </citation>
    <scope>NUCLEOTIDE SEQUENCE</scope>
</reference>
<dbReference type="AlphaFoldDB" id="A0A2M4DL45"/>
<proteinExistence type="predicted"/>
<organism evidence="3">
    <name type="scientific">Anopheles darlingi</name>
    <name type="common">Mosquito</name>
    <dbReference type="NCBI Taxonomy" id="43151"/>
    <lineage>
        <taxon>Eukaryota</taxon>
        <taxon>Metazoa</taxon>
        <taxon>Ecdysozoa</taxon>
        <taxon>Arthropoda</taxon>
        <taxon>Hexapoda</taxon>
        <taxon>Insecta</taxon>
        <taxon>Pterygota</taxon>
        <taxon>Neoptera</taxon>
        <taxon>Endopterygota</taxon>
        <taxon>Diptera</taxon>
        <taxon>Nematocera</taxon>
        <taxon>Culicoidea</taxon>
        <taxon>Culicidae</taxon>
        <taxon>Anophelinae</taxon>
        <taxon>Anopheles</taxon>
    </lineage>
</organism>
<feature type="compositionally biased region" description="Polar residues" evidence="1">
    <location>
        <begin position="102"/>
        <end position="115"/>
    </location>
</feature>
<evidence type="ECO:0000313" key="3">
    <source>
        <dbReference type="EMBL" id="MBW78245.1"/>
    </source>
</evidence>
<feature type="signal peptide" evidence="2">
    <location>
        <begin position="1"/>
        <end position="23"/>
    </location>
</feature>
<evidence type="ECO:0000256" key="2">
    <source>
        <dbReference type="SAM" id="SignalP"/>
    </source>
</evidence>
<keyword evidence="2" id="KW-0732">Signal</keyword>
<sequence length="115" mass="12825">MFHKRVFFASRASGLLLSAKTLTQLVVFHGGRCSPNEPPTTTTHTTKRITDDTLGPLRIHTHICEPITLWASDLFSISRLLAAKLQSLRCGRLLPEPLNPVSEPNNNNTAKRQRP</sequence>
<feature type="region of interest" description="Disordered" evidence="1">
    <location>
        <begin position="94"/>
        <end position="115"/>
    </location>
</feature>
<protein>
    <submittedName>
        <fullName evidence="3">Putative secreted protein</fullName>
    </submittedName>
</protein>
<dbReference type="EMBL" id="GGFL01014067">
    <property type="protein sequence ID" value="MBW78245.1"/>
    <property type="molecule type" value="Transcribed_RNA"/>
</dbReference>
<accession>A0A2M4DL45</accession>
<feature type="chain" id="PRO_5014915213" evidence="2">
    <location>
        <begin position="24"/>
        <end position="115"/>
    </location>
</feature>
<name>A0A2M4DL45_ANODA</name>